<dbReference type="Pfam" id="PF02181">
    <property type="entry name" value="FH2"/>
    <property type="match status" value="1"/>
</dbReference>
<evidence type="ECO:0000256" key="1">
    <source>
        <dbReference type="ARBA" id="ARBA00025793"/>
    </source>
</evidence>
<evidence type="ECO:0000313" key="6">
    <source>
        <dbReference type="EMBL" id="TKR91033.1"/>
    </source>
</evidence>
<protein>
    <recommendedName>
        <fullName evidence="2">Formin-like protein</fullName>
    </recommendedName>
</protein>
<gene>
    <name evidence="6" type="ORF">D5086_0000227510</name>
</gene>
<feature type="compositionally biased region" description="Polar residues" evidence="3">
    <location>
        <begin position="316"/>
        <end position="330"/>
    </location>
</feature>
<accession>A0A4U5P5V1</accession>
<dbReference type="InterPro" id="IPR042201">
    <property type="entry name" value="FH2_Formin_sf"/>
</dbReference>
<feature type="region of interest" description="Disordered" evidence="3">
    <location>
        <begin position="204"/>
        <end position="232"/>
    </location>
</feature>
<dbReference type="GO" id="GO:0045010">
    <property type="term" value="P:actin nucleation"/>
    <property type="evidence" value="ECO:0007669"/>
    <property type="project" value="InterPro"/>
</dbReference>
<dbReference type="GO" id="GO:0051015">
    <property type="term" value="F:actin filament binding"/>
    <property type="evidence" value="ECO:0007669"/>
    <property type="project" value="InterPro"/>
</dbReference>
<dbReference type="PANTHER" id="PTHR23213:SF392">
    <property type="entry name" value="FORMIN-LIKE PROTEIN 3"/>
    <property type="match status" value="1"/>
</dbReference>
<feature type="region of interest" description="Disordered" evidence="3">
    <location>
        <begin position="288"/>
        <end position="418"/>
    </location>
</feature>
<dbReference type="InterPro" id="IPR027643">
    <property type="entry name" value="Formin-like_plant"/>
</dbReference>
<name>A0A4U5P5V1_POPAL</name>
<organism evidence="6">
    <name type="scientific">Populus alba</name>
    <name type="common">White poplar</name>
    <dbReference type="NCBI Taxonomy" id="43335"/>
    <lineage>
        <taxon>Eukaryota</taxon>
        <taxon>Viridiplantae</taxon>
        <taxon>Streptophyta</taxon>
        <taxon>Embryophyta</taxon>
        <taxon>Tracheophyta</taxon>
        <taxon>Spermatophyta</taxon>
        <taxon>Magnoliopsida</taxon>
        <taxon>eudicotyledons</taxon>
        <taxon>Gunneridae</taxon>
        <taxon>Pentapetalae</taxon>
        <taxon>rosids</taxon>
        <taxon>fabids</taxon>
        <taxon>Malpighiales</taxon>
        <taxon>Salicaceae</taxon>
        <taxon>Saliceae</taxon>
        <taxon>Populus</taxon>
    </lineage>
</organism>
<dbReference type="SUPFAM" id="SSF101447">
    <property type="entry name" value="Formin homology 2 domain (FH2 domain)"/>
    <property type="match status" value="1"/>
</dbReference>
<comment type="similarity">
    <text evidence="1">Belongs to the formin-like family. Class-I subfamily.</text>
</comment>
<dbReference type="STRING" id="43335.A0A4U5P5V1"/>
<feature type="compositionally biased region" description="Acidic residues" evidence="3">
    <location>
        <begin position="871"/>
        <end position="880"/>
    </location>
</feature>
<feature type="transmembrane region" description="Helical" evidence="4">
    <location>
        <begin position="6"/>
        <end position="26"/>
    </location>
</feature>
<keyword evidence="4" id="KW-0812">Transmembrane</keyword>
<dbReference type="SMART" id="SM00498">
    <property type="entry name" value="FH2"/>
    <property type="match status" value="1"/>
</dbReference>
<reference evidence="6" key="1">
    <citation type="submission" date="2018-10" db="EMBL/GenBank/DDBJ databases">
        <title>Population genomic analysis revealed the cold adaptation of white poplar.</title>
        <authorList>
            <person name="Liu Y.-J."/>
        </authorList>
    </citation>
    <scope>NUCLEOTIDE SEQUENCE [LARGE SCALE GENOMIC DNA]</scope>
    <source>
        <strain evidence="6">PAL-ZL1</strain>
    </source>
</reference>
<keyword evidence="4" id="KW-1133">Transmembrane helix</keyword>
<proteinExistence type="inferred from homology"/>
<feature type="region of interest" description="Disordered" evidence="3">
    <location>
        <begin position="842"/>
        <end position="880"/>
    </location>
</feature>
<dbReference type="PROSITE" id="PS51444">
    <property type="entry name" value="FH2"/>
    <property type="match status" value="1"/>
</dbReference>
<evidence type="ECO:0000256" key="3">
    <source>
        <dbReference type="SAM" id="MobiDB-lite"/>
    </source>
</evidence>
<evidence type="ECO:0000256" key="4">
    <source>
        <dbReference type="SAM" id="Phobius"/>
    </source>
</evidence>
<sequence length="880" mass="97080">MELRRLRAGYAIVYVILLCTLAMGSIEGKRRADMLFGNCDPELKEKTEEQTWIHCWKELVDRNGSFEDFDLDMLQEANFELKSRLLTKENIDKSLSVLSPKMKQEILDYCLREKNLHFSYHGDSSRHSFIKCVKFLLDLCNSHRGYLASNTHRQTKPSLTPSAPAAASPGYGSAPFNLAVVSSSSPRRLTLSFFEKKLYRLQDMSDSPPPPSPGKHSPPSSHFHKQVPPPPVHKGVDQNLIVAVAATAAGTFCFVATLFICWCCCRGSSNKIGPGGGKRDERPLLHFNLSNTTSQSSLSLGNSSSKEHSSNSGNTTLQSNLSTKYGNHDSSLADAPSVEAHAGEALPPLKPPPGRTPAPPPPRPPPPPPPPVAAPRPPVPPKAGRAPPVPPSKGKLKPSPLGPHRENPGEGDDLDSEEAPKAKLKPFFWDKVVANPDHSMVWNEISSGSFQFSEEMIESLFGYNSVDNSKNDSKRDPSEPSIQYIQIINPRKAQNLSILLRALNVTTEEVLNALQEGNELPVELLQTLLKMAPTSEEELKLRLYADDISQLGPAERFLKVLVEIPFAFRRIEALIFMSALREEVSGLKESFATLEVACNKLRNSRLFLKLLEAVLKTGNRMNDGTYRGGAQAFKLDTLLKLSDVKGIDGKTTLLHFVVQETIRSEGIRAVRTARPSLSFSSVKSDEYIDNANPASAAHYRNLGLQVVSGLSTELEDVRKAAIIDANVLTSTVSKLNQSLTKTKAFLDSDLKSLGEDGEFYHALASFLERAESEMSSMSEEERRITALVKSTADYFHGNAGMDEGLRLFTIVRDFLIMIDKTCKEVRDDRAKRPITTTKKEVREVKATNSQKPENAIQKLFPAIVGRRTDDSSSDDESPSP</sequence>
<dbReference type="EMBL" id="RCHU01000806">
    <property type="protein sequence ID" value="TKR91033.1"/>
    <property type="molecule type" value="Genomic_DNA"/>
</dbReference>
<feature type="compositionally biased region" description="Low complexity" evidence="3">
    <location>
        <begin position="288"/>
        <end position="315"/>
    </location>
</feature>
<keyword evidence="4" id="KW-0472">Membrane</keyword>
<comment type="caution">
    <text evidence="6">The sequence shown here is derived from an EMBL/GenBank/DDBJ whole genome shotgun (WGS) entry which is preliminary data.</text>
</comment>
<evidence type="ECO:0000256" key="2">
    <source>
        <dbReference type="RuleBase" id="RU361260"/>
    </source>
</evidence>
<dbReference type="InterPro" id="IPR015425">
    <property type="entry name" value="FH2_Formin"/>
</dbReference>
<dbReference type="AlphaFoldDB" id="A0A4U5P5V1"/>
<evidence type="ECO:0000259" key="5">
    <source>
        <dbReference type="PROSITE" id="PS51444"/>
    </source>
</evidence>
<dbReference type="PANTHER" id="PTHR23213">
    <property type="entry name" value="FORMIN-RELATED"/>
    <property type="match status" value="1"/>
</dbReference>
<feature type="domain" description="FH2" evidence="5">
    <location>
        <begin position="414"/>
        <end position="844"/>
    </location>
</feature>
<feature type="compositionally biased region" description="Pro residues" evidence="3">
    <location>
        <begin position="348"/>
        <end position="391"/>
    </location>
</feature>
<dbReference type="Gene3D" id="1.20.58.2220">
    <property type="entry name" value="Formin, FH2 domain"/>
    <property type="match status" value="1"/>
</dbReference>